<evidence type="ECO:0000256" key="6">
    <source>
        <dbReference type="SAM" id="Phobius"/>
    </source>
</evidence>
<dbReference type="InterPro" id="IPR045035">
    <property type="entry name" value="YSL-like"/>
</dbReference>
<gene>
    <name evidence="7" type="ORF">DW944_01015</name>
</gene>
<sequence length="649" mass="67781">MEKKNDFKPFIPADKVLPEFTVTSVILGMILAVIFGGANAYLGLRVGMTVSASIPAAVISMGVIRVIMKKDSILENNMVQTIGSAGESLAAGAIFTIPAIFIWASEEGSGISTPSFVSIALIALCGGILGVLFMVPLRTALIVEEHGTLPYPEGTACAEVLLAGEEGGSKSKVVFAGLGIAAVYKFIADGLKLFPSEVDFSMQGEYTTAVGMDVLPALAGVGYICGVKISSYLFAGGVLSYLVLIPAIAYFGGESASKVVDDAGKAIAFNKLSASQIWSNYTRYIGAGAVAAGGLISLIKTFPTMIRTFKHAIKGFGKKGDSQLRTEQDISMKLVLGGSLVIAVLIWLLPEIPVSFLGALIVVVFGFFFATVSSRMVGIVGSSNNPVSGMAIATLIVTTFILKATGSTGATGMVSAISIGTVICIVAAMAGDTSQDLKTGYIVGATPRLQQIGELIGAIVSAFAIGGVMYLLNSAWGFGSEQIPAPQATLMKMVVEGVMGGTLPWVLIFMGVFIAIVVEVLGIPVLAFSIGLYLPIYLSTPIMVGGVIKWFIDNKRKYANDEERKDASDRGVLYAAGMIAGEGIVGIVLAILAVVNVADKLNLSSLYGESGAFQTVGNWVGLIAFVLLLSTLFHFTKGKKTIEVDAKEK</sequence>
<dbReference type="InterPro" id="IPR004813">
    <property type="entry name" value="OPT"/>
</dbReference>
<comment type="caution">
    <text evidence="7">The sequence shown here is derived from an EMBL/GenBank/DDBJ whole genome shotgun (WGS) entry which is preliminary data.</text>
</comment>
<feature type="transmembrane region" description="Helical" evidence="6">
    <location>
        <begin position="452"/>
        <end position="472"/>
    </location>
</feature>
<dbReference type="InterPro" id="IPR004814">
    <property type="entry name" value="Oligopep_transpt"/>
</dbReference>
<feature type="transmembrane region" description="Helical" evidence="6">
    <location>
        <begin position="20"/>
        <end position="42"/>
    </location>
</feature>
<feature type="transmembrane region" description="Helical" evidence="6">
    <location>
        <begin position="616"/>
        <end position="635"/>
    </location>
</feature>
<organism evidence="7 8">
    <name type="scientific">Eubacterium ventriosum</name>
    <dbReference type="NCBI Taxonomy" id="39496"/>
    <lineage>
        <taxon>Bacteria</taxon>
        <taxon>Bacillati</taxon>
        <taxon>Bacillota</taxon>
        <taxon>Clostridia</taxon>
        <taxon>Eubacteriales</taxon>
        <taxon>Eubacteriaceae</taxon>
        <taxon>Eubacterium</taxon>
    </lineage>
</organism>
<keyword evidence="4 6" id="KW-1133">Transmembrane helix</keyword>
<dbReference type="PANTHER" id="PTHR31645">
    <property type="entry name" value="OLIGOPEPTIDE TRANSPORTER YGL114W-RELATED"/>
    <property type="match status" value="1"/>
</dbReference>
<evidence type="ECO:0000256" key="1">
    <source>
        <dbReference type="ARBA" id="ARBA00004141"/>
    </source>
</evidence>
<proteinExistence type="predicted"/>
<dbReference type="GO" id="GO:0035673">
    <property type="term" value="F:oligopeptide transmembrane transporter activity"/>
    <property type="evidence" value="ECO:0007669"/>
    <property type="project" value="InterPro"/>
</dbReference>
<dbReference type="GO" id="GO:0016020">
    <property type="term" value="C:membrane"/>
    <property type="evidence" value="ECO:0007669"/>
    <property type="project" value="UniProtKB-SubCell"/>
</dbReference>
<evidence type="ECO:0000256" key="2">
    <source>
        <dbReference type="ARBA" id="ARBA00022448"/>
    </source>
</evidence>
<feature type="transmembrane region" description="Helical" evidence="6">
    <location>
        <begin position="410"/>
        <end position="431"/>
    </location>
</feature>
<accession>A0A413RDC4</accession>
<dbReference type="Pfam" id="PF03169">
    <property type="entry name" value="OPT"/>
    <property type="match status" value="1"/>
</dbReference>
<feature type="transmembrane region" description="Helical" evidence="6">
    <location>
        <begin position="284"/>
        <end position="309"/>
    </location>
</feature>
<keyword evidence="5 6" id="KW-0472">Membrane</keyword>
<comment type="subcellular location">
    <subcellularLocation>
        <location evidence="1">Membrane</location>
        <topology evidence="1">Multi-pass membrane protein</topology>
    </subcellularLocation>
</comment>
<dbReference type="EMBL" id="QSFD01000001">
    <property type="protein sequence ID" value="RHA20780.1"/>
    <property type="molecule type" value="Genomic_DNA"/>
</dbReference>
<keyword evidence="3 6" id="KW-0812">Transmembrane</keyword>
<dbReference type="PANTHER" id="PTHR31645:SF0">
    <property type="entry name" value="OLIGOPEPTIDE TRANSPORTER YGL114W-RELATED"/>
    <property type="match status" value="1"/>
</dbReference>
<feature type="transmembrane region" description="Helical" evidence="6">
    <location>
        <begin position="503"/>
        <end position="523"/>
    </location>
</feature>
<keyword evidence="2" id="KW-0813">Transport</keyword>
<feature type="transmembrane region" description="Helical" evidence="6">
    <location>
        <begin position="386"/>
        <end position="404"/>
    </location>
</feature>
<feature type="transmembrane region" description="Helical" evidence="6">
    <location>
        <begin position="48"/>
        <end position="67"/>
    </location>
</feature>
<keyword evidence="8" id="KW-1185">Reference proteome</keyword>
<feature type="transmembrane region" description="Helical" evidence="6">
    <location>
        <begin position="572"/>
        <end position="595"/>
    </location>
</feature>
<protein>
    <submittedName>
        <fullName evidence="7">Oligopeptide transporter, OPT family</fullName>
    </submittedName>
</protein>
<feature type="transmembrane region" description="Helical" evidence="6">
    <location>
        <begin position="530"/>
        <end position="552"/>
    </location>
</feature>
<dbReference type="NCBIfam" id="TIGR00728">
    <property type="entry name" value="OPT_sfam"/>
    <property type="match status" value="1"/>
</dbReference>
<feature type="transmembrane region" description="Helical" evidence="6">
    <location>
        <begin position="116"/>
        <end position="135"/>
    </location>
</feature>
<dbReference type="AlphaFoldDB" id="A0A413RDC4"/>
<name>A0A413RDC4_9FIRM</name>
<dbReference type="RefSeq" id="WP_117969289.1">
    <property type="nucleotide sequence ID" value="NZ_CAUBDO010000001.1"/>
</dbReference>
<evidence type="ECO:0000256" key="3">
    <source>
        <dbReference type="ARBA" id="ARBA00022692"/>
    </source>
</evidence>
<evidence type="ECO:0000313" key="7">
    <source>
        <dbReference type="EMBL" id="RHA20780.1"/>
    </source>
</evidence>
<dbReference type="NCBIfam" id="TIGR00733">
    <property type="entry name" value="OPT family oligopeptide transporter"/>
    <property type="match status" value="1"/>
</dbReference>
<evidence type="ECO:0000256" key="5">
    <source>
        <dbReference type="ARBA" id="ARBA00023136"/>
    </source>
</evidence>
<dbReference type="Proteomes" id="UP000284779">
    <property type="component" value="Unassembled WGS sequence"/>
</dbReference>
<feature type="transmembrane region" description="Helical" evidence="6">
    <location>
        <begin position="232"/>
        <end position="252"/>
    </location>
</feature>
<reference evidence="7 8" key="1">
    <citation type="submission" date="2018-08" db="EMBL/GenBank/DDBJ databases">
        <title>A genome reference for cultivated species of the human gut microbiota.</title>
        <authorList>
            <person name="Zou Y."/>
            <person name="Xue W."/>
            <person name="Luo G."/>
        </authorList>
    </citation>
    <scope>NUCLEOTIDE SEQUENCE [LARGE SCALE GENOMIC DNA]</scope>
    <source>
        <strain evidence="7 8">AM44-11BH</strain>
    </source>
</reference>
<evidence type="ECO:0000256" key="4">
    <source>
        <dbReference type="ARBA" id="ARBA00022989"/>
    </source>
</evidence>
<evidence type="ECO:0000313" key="8">
    <source>
        <dbReference type="Proteomes" id="UP000284779"/>
    </source>
</evidence>
<feature type="transmembrane region" description="Helical" evidence="6">
    <location>
        <begin position="330"/>
        <end position="349"/>
    </location>
</feature>
<feature type="transmembrane region" description="Helical" evidence="6">
    <location>
        <begin position="88"/>
        <end position="104"/>
    </location>
</feature>